<evidence type="ECO:0000256" key="1">
    <source>
        <dbReference type="SAM" id="MobiDB-lite"/>
    </source>
</evidence>
<name>A0A2S3GNT1_9POAL</name>
<dbReference type="EMBL" id="CM008046">
    <property type="protein sequence ID" value="PAN05703.2"/>
    <property type="molecule type" value="Genomic_DNA"/>
</dbReference>
<dbReference type="Proteomes" id="UP000243499">
    <property type="component" value="Chromosome 1"/>
</dbReference>
<accession>A0A2S3GNT1</accession>
<protein>
    <submittedName>
        <fullName evidence="2">Uncharacterized protein</fullName>
    </submittedName>
</protein>
<organism evidence="2">
    <name type="scientific">Panicum hallii</name>
    <dbReference type="NCBI Taxonomy" id="206008"/>
    <lineage>
        <taxon>Eukaryota</taxon>
        <taxon>Viridiplantae</taxon>
        <taxon>Streptophyta</taxon>
        <taxon>Embryophyta</taxon>
        <taxon>Tracheophyta</taxon>
        <taxon>Spermatophyta</taxon>
        <taxon>Magnoliopsida</taxon>
        <taxon>Liliopsida</taxon>
        <taxon>Poales</taxon>
        <taxon>Poaceae</taxon>
        <taxon>PACMAD clade</taxon>
        <taxon>Panicoideae</taxon>
        <taxon>Panicodae</taxon>
        <taxon>Paniceae</taxon>
        <taxon>Panicinae</taxon>
        <taxon>Panicum</taxon>
        <taxon>Panicum sect. Panicum</taxon>
    </lineage>
</organism>
<sequence>MAEPPRFFWDSAGHAHTNALHWEGFPRLLWESLQVFGYTKPPPYDGVEYDEEDVPRCRVKMTIPPHPTLSLWSPIEVNVIGHRLADTFEAAAIEAIHTFCDQHPEEVAGYPIGLFPAMDSRDPEWTFRVAYCDHLLGTLAGETLRTAVRFMSAQYRYQMLQQHGIYRLTNIAQGYRNQVGRQNTQIEALQATITAKEEDITQREETIQHREEQIVESDALITQRDTVIDFLQEQVHELNLNLGQAIDHINMLHEQPEQPAANEPEDDEEEDPEEVEGVSGIDSEHGDPVLSPYHSSSGSQSSVGNLDDF</sequence>
<gene>
    <name evidence="2" type="ORF">PAHAL_1G166400</name>
</gene>
<feature type="region of interest" description="Disordered" evidence="1">
    <location>
        <begin position="257"/>
        <end position="309"/>
    </location>
</feature>
<feature type="compositionally biased region" description="Low complexity" evidence="1">
    <location>
        <begin position="291"/>
        <end position="302"/>
    </location>
</feature>
<dbReference type="AlphaFoldDB" id="A0A2S3GNT1"/>
<feature type="compositionally biased region" description="Acidic residues" evidence="1">
    <location>
        <begin position="263"/>
        <end position="276"/>
    </location>
</feature>
<evidence type="ECO:0000313" key="2">
    <source>
        <dbReference type="EMBL" id="PAN05703.2"/>
    </source>
</evidence>
<proteinExistence type="predicted"/>
<dbReference type="Gramene" id="PAN05703">
    <property type="protein sequence ID" value="PAN05703"/>
    <property type="gene ID" value="PAHAL_1G166400"/>
</dbReference>
<reference evidence="2" key="1">
    <citation type="submission" date="2018-04" db="EMBL/GenBank/DDBJ databases">
        <title>WGS assembly of Panicum hallii.</title>
        <authorList>
            <person name="Lovell J."/>
            <person name="Jenkins J."/>
            <person name="Lowry D."/>
            <person name="Mamidi S."/>
            <person name="Sreedasyam A."/>
            <person name="Weng X."/>
            <person name="Barry K."/>
            <person name="Bonette J."/>
            <person name="Campitelli B."/>
            <person name="Daum C."/>
            <person name="Gordon S."/>
            <person name="Gould B."/>
            <person name="Lipzen A."/>
            <person name="Macqueen A."/>
            <person name="Palacio-Mejia J."/>
            <person name="Plott C."/>
            <person name="Shakirov E."/>
            <person name="Shu S."/>
            <person name="Yoshinaga Y."/>
            <person name="Zane M."/>
            <person name="Rokhsar D."/>
            <person name="Grimwood J."/>
            <person name="Schmutz J."/>
            <person name="Juenger T."/>
        </authorList>
    </citation>
    <scope>NUCLEOTIDE SEQUENCE [LARGE SCALE GENOMIC DNA]</scope>
    <source>
        <strain evidence="2">FIL2</strain>
    </source>
</reference>